<dbReference type="InterPro" id="IPR029000">
    <property type="entry name" value="Cyclophilin-like_dom_sf"/>
</dbReference>
<organism evidence="2 3">
    <name type="scientific">Plebeiibacterium sediminum</name>
    <dbReference type="NCBI Taxonomy" id="2992112"/>
    <lineage>
        <taxon>Bacteria</taxon>
        <taxon>Pseudomonadati</taxon>
        <taxon>Bacteroidota</taxon>
        <taxon>Bacteroidia</taxon>
        <taxon>Marinilabiliales</taxon>
        <taxon>Marinilabiliaceae</taxon>
        <taxon>Plebeiibacterium</taxon>
    </lineage>
</organism>
<dbReference type="Gene3D" id="2.40.100.20">
    <property type="match status" value="1"/>
</dbReference>
<name>A0AAE3SFN9_9BACT</name>
<evidence type="ECO:0000313" key="3">
    <source>
        <dbReference type="Proteomes" id="UP001209229"/>
    </source>
</evidence>
<dbReference type="Pfam" id="PF18050">
    <property type="entry name" value="Cyclophil_like2"/>
    <property type="match status" value="1"/>
</dbReference>
<dbReference type="EMBL" id="JAPDPJ010000027">
    <property type="protein sequence ID" value="MCW3787292.1"/>
    <property type="molecule type" value="Genomic_DNA"/>
</dbReference>
<evidence type="ECO:0000313" key="2">
    <source>
        <dbReference type="EMBL" id="MCW3787292.1"/>
    </source>
</evidence>
<comment type="caution">
    <text evidence="2">The sequence shown here is derived from an EMBL/GenBank/DDBJ whole genome shotgun (WGS) entry which is preliminary data.</text>
</comment>
<sequence>MKIKITIDGNVFNATLNDCEAASDFASLFPLTLSLNDYANTEKVSDLSQRLSTAGSPAGCSAKVGDITYYSPWGNLAIFYRSFGYAGGLIKLGKIDGDMKLFTASCNKSDALFEIVE</sequence>
<accession>A0AAE3SFN9</accession>
<dbReference type="InterPro" id="IPR041183">
    <property type="entry name" value="Cyclophilin-like"/>
</dbReference>
<proteinExistence type="predicted"/>
<feature type="domain" description="Cyclophilin-like" evidence="1">
    <location>
        <begin position="5"/>
        <end position="101"/>
    </location>
</feature>
<dbReference type="AlphaFoldDB" id="A0AAE3SFN9"/>
<dbReference type="SUPFAM" id="SSF50891">
    <property type="entry name" value="Cyclophilin-like"/>
    <property type="match status" value="1"/>
</dbReference>
<dbReference type="Proteomes" id="UP001209229">
    <property type="component" value="Unassembled WGS sequence"/>
</dbReference>
<dbReference type="RefSeq" id="WP_301190857.1">
    <property type="nucleotide sequence ID" value="NZ_JAPDPJ010000027.1"/>
</dbReference>
<keyword evidence="3" id="KW-1185">Reference proteome</keyword>
<protein>
    <submittedName>
        <fullName evidence="2">Cyclophilin-like fold protein</fullName>
    </submittedName>
</protein>
<gene>
    <name evidence="2" type="ORF">OM075_12495</name>
</gene>
<reference evidence="2" key="1">
    <citation type="submission" date="2022-10" db="EMBL/GenBank/DDBJ databases">
        <authorList>
            <person name="Yu W.X."/>
        </authorList>
    </citation>
    <scope>NUCLEOTIDE SEQUENCE</scope>
    <source>
        <strain evidence="2">AAT</strain>
    </source>
</reference>
<evidence type="ECO:0000259" key="1">
    <source>
        <dbReference type="Pfam" id="PF18050"/>
    </source>
</evidence>